<gene>
    <name evidence="11" type="ORF">CLV38_10257</name>
</gene>
<dbReference type="Gene3D" id="3.40.50.300">
    <property type="entry name" value="P-loop containing nucleotide triphosphate hydrolases"/>
    <property type="match status" value="1"/>
</dbReference>
<evidence type="ECO:0000256" key="6">
    <source>
        <dbReference type="ARBA" id="ARBA00022932"/>
    </source>
</evidence>
<protein>
    <recommendedName>
        <fullName evidence="2">DNA polymerase III subunit delta</fullName>
        <ecNumber evidence="1">2.7.7.7</ecNumber>
    </recommendedName>
</protein>
<dbReference type="InterPro" id="IPR008921">
    <property type="entry name" value="DNA_pol3_clamp-load_cplx_C"/>
</dbReference>
<sequence>MKTAFTQLNATLTKQLKNCYLIWGTEELLFDNAIKAFNKHMETGKEDPMNTYHFNLKDTPIEDVIHEAESLPFFGDQKLIIVHDSFIFSGKKVSSSITHNIDLLERYLNDPSDFSTLVFLAPYDKLDKRKKITKSILKKAEVIEANPAKESEIRNYLQSYFSEKGFSIAPEAMNLLLQLTDHNLTRSIKEAEKLAIYHNGQQAITIDAISKLVSKSLEQNIFDLNERVLNKNVKESIELYQDLITQKEDPIKILALMISQFRLLLQVKILKKKGYQQSDIAAILKVHPFRVKLAVQKEQKFPQEILSKAHHLLITADHDIKTGKVDPELQIELFIWQFCTL</sequence>
<organism evidence="11 12">
    <name type="scientific">Alkalibacterium olivapovliticus</name>
    <dbReference type="NCBI Taxonomy" id="99907"/>
    <lineage>
        <taxon>Bacteria</taxon>
        <taxon>Bacillati</taxon>
        <taxon>Bacillota</taxon>
        <taxon>Bacilli</taxon>
        <taxon>Lactobacillales</taxon>
        <taxon>Carnobacteriaceae</taxon>
        <taxon>Alkalibacterium</taxon>
    </lineage>
</organism>
<dbReference type="GO" id="GO:0009360">
    <property type="term" value="C:DNA polymerase III complex"/>
    <property type="evidence" value="ECO:0007669"/>
    <property type="project" value="InterPro"/>
</dbReference>
<dbReference type="Gene3D" id="1.20.272.10">
    <property type="match status" value="1"/>
</dbReference>
<feature type="domain" description="DNA polymerase III delta N-terminal" evidence="9">
    <location>
        <begin position="20"/>
        <end position="145"/>
    </location>
</feature>
<dbReference type="InterPro" id="IPR048466">
    <property type="entry name" value="DNA_pol3_delta-like_C"/>
</dbReference>
<evidence type="ECO:0000256" key="1">
    <source>
        <dbReference type="ARBA" id="ARBA00012417"/>
    </source>
</evidence>
<dbReference type="GO" id="GO:0006261">
    <property type="term" value="P:DNA-templated DNA replication"/>
    <property type="evidence" value="ECO:0007669"/>
    <property type="project" value="TreeGrafter"/>
</dbReference>
<evidence type="ECO:0000256" key="3">
    <source>
        <dbReference type="ARBA" id="ARBA00022679"/>
    </source>
</evidence>
<dbReference type="RefSeq" id="WP_170068778.1">
    <property type="nucleotide sequence ID" value="NZ_PVTO01000002.1"/>
</dbReference>
<evidence type="ECO:0000256" key="7">
    <source>
        <dbReference type="ARBA" id="ARBA00034754"/>
    </source>
</evidence>
<dbReference type="NCBIfam" id="TIGR01128">
    <property type="entry name" value="holA"/>
    <property type="match status" value="1"/>
</dbReference>
<evidence type="ECO:0000256" key="4">
    <source>
        <dbReference type="ARBA" id="ARBA00022695"/>
    </source>
</evidence>
<keyword evidence="12" id="KW-1185">Reference proteome</keyword>
<evidence type="ECO:0000313" key="11">
    <source>
        <dbReference type="EMBL" id="PRY83874.1"/>
    </source>
</evidence>
<name>A0A2T0WBH3_9LACT</name>
<comment type="caution">
    <text evidence="11">The sequence shown here is derived from an EMBL/GenBank/DDBJ whole genome shotgun (WGS) entry which is preliminary data.</text>
</comment>
<dbReference type="PANTHER" id="PTHR34388">
    <property type="entry name" value="DNA POLYMERASE III SUBUNIT DELTA"/>
    <property type="match status" value="1"/>
</dbReference>
<evidence type="ECO:0000256" key="2">
    <source>
        <dbReference type="ARBA" id="ARBA00017703"/>
    </source>
</evidence>
<accession>A0A2T0WBH3</accession>
<proteinExistence type="inferred from homology"/>
<dbReference type="GO" id="GO:0003887">
    <property type="term" value="F:DNA-directed DNA polymerase activity"/>
    <property type="evidence" value="ECO:0007669"/>
    <property type="project" value="UniProtKB-KW"/>
</dbReference>
<keyword evidence="3" id="KW-0808">Transferase</keyword>
<dbReference type="SUPFAM" id="SSF52540">
    <property type="entry name" value="P-loop containing nucleoside triphosphate hydrolases"/>
    <property type="match status" value="1"/>
</dbReference>
<feature type="domain" description="DNA polymerase III delta subunit-like C-terminal" evidence="10">
    <location>
        <begin position="218"/>
        <end position="338"/>
    </location>
</feature>
<dbReference type="InterPro" id="IPR027417">
    <property type="entry name" value="P-loop_NTPase"/>
</dbReference>
<dbReference type="PANTHER" id="PTHR34388:SF1">
    <property type="entry name" value="DNA POLYMERASE III SUBUNIT DELTA"/>
    <property type="match status" value="1"/>
</dbReference>
<comment type="similarity">
    <text evidence="7">Belongs to the DNA polymerase HolA subunit family.</text>
</comment>
<dbReference type="InterPro" id="IPR010372">
    <property type="entry name" value="DNA_pol3_delta_N"/>
</dbReference>
<evidence type="ECO:0000259" key="10">
    <source>
        <dbReference type="Pfam" id="PF21694"/>
    </source>
</evidence>
<comment type="catalytic activity">
    <reaction evidence="8">
        <text>DNA(n) + a 2'-deoxyribonucleoside 5'-triphosphate = DNA(n+1) + diphosphate</text>
        <dbReference type="Rhea" id="RHEA:22508"/>
        <dbReference type="Rhea" id="RHEA-COMP:17339"/>
        <dbReference type="Rhea" id="RHEA-COMP:17340"/>
        <dbReference type="ChEBI" id="CHEBI:33019"/>
        <dbReference type="ChEBI" id="CHEBI:61560"/>
        <dbReference type="ChEBI" id="CHEBI:173112"/>
        <dbReference type="EC" id="2.7.7.7"/>
    </reaction>
</comment>
<dbReference type="EC" id="2.7.7.7" evidence="1"/>
<dbReference type="AlphaFoldDB" id="A0A2T0WBH3"/>
<evidence type="ECO:0000256" key="8">
    <source>
        <dbReference type="ARBA" id="ARBA00049244"/>
    </source>
</evidence>
<dbReference type="Gene3D" id="1.10.8.60">
    <property type="match status" value="1"/>
</dbReference>
<keyword evidence="4" id="KW-0548">Nucleotidyltransferase</keyword>
<evidence type="ECO:0000259" key="9">
    <source>
        <dbReference type="Pfam" id="PF06144"/>
    </source>
</evidence>
<dbReference type="EMBL" id="PVTO01000002">
    <property type="protein sequence ID" value="PRY83874.1"/>
    <property type="molecule type" value="Genomic_DNA"/>
</dbReference>
<dbReference type="InterPro" id="IPR005790">
    <property type="entry name" value="DNA_polIII_delta"/>
</dbReference>
<dbReference type="Pfam" id="PF06144">
    <property type="entry name" value="DNA_pol3_delta"/>
    <property type="match status" value="1"/>
</dbReference>
<keyword evidence="5" id="KW-0235">DNA replication</keyword>
<evidence type="ECO:0000256" key="5">
    <source>
        <dbReference type="ARBA" id="ARBA00022705"/>
    </source>
</evidence>
<keyword evidence="6" id="KW-0239">DNA-directed DNA polymerase</keyword>
<reference evidence="11 12" key="1">
    <citation type="submission" date="2018-03" db="EMBL/GenBank/DDBJ databases">
        <title>Genomic Encyclopedia of Archaeal and Bacterial Type Strains, Phase II (KMG-II): from individual species to whole genera.</title>
        <authorList>
            <person name="Goeker M."/>
        </authorList>
    </citation>
    <scope>NUCLEOTIDE SEQUENCE [LARGE SCALE GENOMIC DNA]</scope>
    <source>
        <strain evidence="11 12">DSM 13175</strain>
    </source>
</reference>
<evidence type="ECO:0000313" key="12">
    <source>
        <dbReference type="Proteomes" id="UP000238205"/>
    </source>
</evidence>
<dbReference type="Proteomes" id="UP000238205">
    <property type="component" value="Unassembled WGS sequence"/>
</dbReference>
<dbReference type="SUPFAM" id="SSF48019">
    <property type="entry name" value="post-AAA+ oligomerization domain-like"/>
    <property type="match status" value="1"/>
</dbReference>
<dbReference type="GO" id="GO:0003677">
    <property type="term" value="F:DNA binding"/>
    <property type="evidence" value="ECO:0007669"/>
    <property type="project" value="InterPro"/>
</dbReference>
<dbReference type="Pfam" id="PF21694">
    <property type="entry name" value="DNA_pol3_delta_C"/>
    <property type="match status" value="1"/>
</dbReference>